<keyword evidence="1" id="KW-0175">Coiled coil</keyword>
<feature type="compositionally biased region" description="Polar residues" evidence="2">
    <location>
        <begin position="503"/>
        <end position="514"/>
    </location>
</feature>
<keyword evidence="3" id="KW-0472">Membrane</keyword>
<dbReference type="OrthoDB" id="3794317at2759"/>
<gene>
    <name evidence="4" type="ORF">GMOD_00000820</name>
</gene>
<proteinExistence type="predicted"/>
<feature type="region of interest" description="Disordered" evidence="2">
    <location>
        <begin position="88"/>
        <end position="113"/>
    </location>
</feature>
<keyword evidence="5" id="KW-1185">Reference proteome</keyword>
<accession>A0A3M7M8H3</accession>
<feature type="compositionally biased region" description="Basic residues" evidence="2">
    <location>
        <begin position="623"/>
        <end position="632"/>
    </location>
</feature>
<feature type="compositionally biased region" description="Basic and acidic residues" evidence="2">
    <location>
        <begin position="202"/>
        <end position="227"/>
    </location>
</feature>
<feature type="compositionally biased region" description="Basic and acidic residues" evidence="2">
    <location>
        <begin position="155"/>
        <end position="166"/>
    </location>
</feature>
<evidence type="ECO:0000256" key="2">
    <source>
        <dbReference type="SAM" id="MobiDB-lite"/>
    </source>
</evidence>
<dbReference type="EMBL" id="KE747824">
    <property type="protein sequence ID" value="RMZ70689.1"/>
    <property type="molecule type" value="Genomic_DNA"/>
</dbReference>
<keyword evidence="3" id="KW-1133">Transmembrane helix</keyword>
<dbReference type="Proteomes" id="UP000265663">
    <property type="component" value="Unassembled WGS sequence"/>
</dbReference>
<sequence>MPSPDKMAKLLLEDFDKHVENLRAQLSFLNETLDATDHNAPDWLATDLISLRNKSGRLHDDMKRFRDQLESEGLAEKKAKTCNKRLSIEAKDTAPTPNPQAISPPVDQSAKSRVKSAAEGAYVVPHVDVTEEVNRRLQMSRLRRLMETPSTAQKRKFDTYEEEPKSEGPAGTDGEGSRGAQSGSERDKTPTKRLKSSGTFEHAGKRKESSDFRRHSDRFEDRADVKRRNTPMPPEQRLALEQQERYQRITRNLAIGGLIVCPIIALLPPRKLDLYTFSLGVGFYLSADHLSTLRTGRGLVQNTSPWRAMDLPTERAKETQRILREEREKSRKTLERKEGQEKGILGKLWMGDEEEGWKEKRLEEERKALEEGKGYGEMIFEQIWDVWNWNKKKGREDDGKKESARGFKSRSGSHQSSRGSGFSLETYWHHSQHRMSQTNTPFCSTSVDPFLMSTDHEQQLAQADFEELFGSCASIQPDYSLSNSEALDEVELNNHYHSVIPFGSSNSSTESTPDFPNYDFGQPSPEYPTPDNHTPHPYPIKLQRTCRTGAYHQTSTVRPLPLRLHTNSVHHHSTQLPQSYCRRRSLSHGDADRIAAANRVANPTFVRLSAPRAASTIPEDHRRSGRYSHHGRSVSQSPAPRGRPWKPTSTPYRGTPLVDGMLSMPLGTPMNEGEYESHSPDYSYHTQAMSVPDLPMHHPGGPTYRQMTRPDELARSRQIIEIGAMVVTNPSKLDPRLESPHSSRTRILKSLDDIEQHLKETTDEEAVRSSCKLIREALVKTVVQEDMLLDKKEMLEDDMNVPSKVLEESGYNVYIMILRVVALLASALFQNAVAKVAPEITTVSEGYNIIVKLPCIGCPFLYHDTSKGSDEPWAQRKDENALLLNISLPYDSAHLSINNAPLLTDSKILPRIYVNQVLQDVSENDMQKIIVTNQLDDLGGAYFGASYSYTLRRLKKHSSARVLHFDIMELWTDLTAPPLTVLLDQPEQKMLEIVLLPRPLLSSGDVANAYEIVRASLIARPVETTTTTTTEGKKSKGGGARKISMRFLDWDANGKKGTATHIVNAASSSFIDYLSSGVWSLLIFIIAVIALFVVVCLFCIFACGWHDDDYETAQYRKRKTGGGGAKGAWAGRDVETARRFLTPEELGLRGSGTVVGVGKSD</sequence>
<feature type="region of interest" description="Disordered" evidence="2">
    <location>
        <begin position="612"/>
        <end position="657"/>
    </location>
</feature>
<feature type="region of interest" description="Disordered" evidence="2">
    <location>
        <begin position="394"/>
        <end position="420"/>
    </location>
</feature>
<protein>
    <submittedName>
        <fullName evidence="4">Rhomboid family membrane</fullName>
    </submittedName>
</protein>
<reference evidence="4 5" key="1">
    <citation type="journal article" date="2014" name="PLoS ONE">
        <title>De novo Genome Assembly of the Fungal Plant Pathogen Pyrenophora semeniperda.</title>
        <authorList>
            <person name="Soliai M.M."/>
            <person name="Meyer S.E."/>
            <person name="Udall J.A."/>
            <person name="Elzinga D.E."/>
            <person name="Hermansen R.A."/>
            <person name="Bodily P.M."/>
            <person name="Hart A.A."/>
            <person name="Coleman C.E."/>
        </authorList>
    </citation>
    <scope>NUCLEOTIDE SEQUENCE [LARGE SCALE GENOMIC DNA]</scope>
    <source>
        <strain evidence="4 5">CCB06</strain>
        <tissue evidence="4">Mycelium</tissue>
    </source>
</reference>
<evidence type="ECO:0000313" key="5">
    <source>
        <dbReference type="Proteomes" id="UP000265663"/>
    </source>
</evidence>
<feature type="compositionally biased region" description="Basic and acidic residues" evidence="2">
    <location>
        <begin position="394"/>
        <end position="405"/>
    </location>
</feature>
<keyword evidence="3" id="KW-0812">Transmembrane</keyword>
<feature type="transmembrane region" description="Helical" evidence="3">
    <location>
        <begin position="1078"/>
        <end position="1105"/>
    </location>
</feature>
<feature type="region of interest" description="Disordered" evidence="2">
    <location>
        <begin position="142"/>
        <end position="239"/>
    </location>
</feature>
<feature type="region of interest" description="Disordered" evidence="2">
    <location>
        <begin position="503"/>
        <end position="533"/>
    </location>
</feature>
<feature type="coiled-coil region" evidence="1">
    <location>
        <begin position="12"/>
        <end position="39"/>
    </location>
</feature>
<dbReference type="AlphaFoldDB" id="A0A3M7M8H3"/>
<organism evidence="4 5">
    <name type="scientific">Pyrenophora seminiperda CCB06</name>
    <dbReference type="NCBI Taxonomy" id="1302712"/>
    <lineage>
        <taxon>Eukaryota</taxon>
        <taxon>Fungi</taxon>
        <taxon>Dikarya</taxon>
        <taxon>Ascomycota</taxon>
        <taxon>Pezizomycotina</taxon>
        <taxon>Dothideomycetes</taxon>
        <taxon>Pleosporomycetidae</taxon>
        <taxon>Pleosporales</taxon>
        <taxon>Pleosporineae</taxon>
        <taxon>Pleosporaceae</taxon>
        <taxon>Pyrenophora</taxon>
    </lineage>
</organism>
<feature type="compositionally biased region" description="Low complexity" evidence="2">
    <location>
        <begin position="409"/>
        <end position="420"/>
    </location>
</feature>
<evidence type="ECO:0000256" key="3">
    <source>
        <dbReference type="SAM" id="Phobius"/>
    </source>
</evidence>
<name>A0A3M7M8H3_9PLEO</name>
<evidence type="ECO:0000313" key="4">
    <source>
        <dbReference type="EMBL" id="RMZ70689.1"/>
    </source>
</evidence>
<evidence type="ECO:0000256" key="1">
    <source>
        <dbReference type="SAM" id="Coils"/>
    </source>
</evidence>